<reference evidence="2" key="1">
    <citation type="submission" date="2020-12" db="EMBL/GenBank/DDBJ databases">
        <authorList>
            <consortium name="Molecular Ecology Group"/>
        </authorList>
    </citation>
    <scope>NUCLEOTIDE SEQUENCE</scope>
    <source>
        <strain evidence="2">TBG_1078</strain>
    </source>
</reference>
<feature type="region of interest" description="Disordered" evidence="1">
    <location>
        <begin position="79"/>
        <end position="100"/>
    </location>
</feature>
<dbReference type="AlphaFoldDB" id="A0A811ZW98"/>
<dbReference type="EMBL" id="CAJHUB010000775">
    <property type="protein sequence ID" value="CAD7692750.1"/>
    <property type="molecule type" value="Genomic_DNA"/>
</dbReference>
<comment type="caution">
    <text evidence="2">The sequence shown here is derived from an EMBL/GenBank/DDBJ whole genome shotgun (WGS) entry which is preliminary data.</text>
</comment>
<name>A0A811ZW98_NYCPR</name>
<sequence length="100" mass="11162">MEFSDAMSFGVRTVVKVHPAPRPPTGHWRTPWSRRTEVCPSEEIREDMVWVGGWGSLHVEFTTGLWVRGGFLVSGLGSLPPRHPPNPRPHHCLTASPNLS</sequence>
<protein>
    <submittedName>
        <fullName evidence="2">(raccoon dog) hypothetical protein</fullName>
    </submittedName>
</protein>
<keyword evidence="3" id="KW-1185">Reference proteome</keyword>
<organism evidence="2 3">
    <name type="scientific">Nyctereutes procyonoides</name>
    <name type="common">Raccoon dog</name>
    <name type="synonym">Canis procyonoides</name>
    <dbReference type="NCBI Taxonomy" id="34880"/>
    <lineage>
        <taxon>Eukaryota</taxon>
        <taxon>Metazoa</taxon>
        <taxon>Chordata</taxon>
        <taxon>Craniata</taxon>
        <taxon>Vertebrata</taxon>
        <taxon>Euteleostomi</taxon>
        <taxon>Mammalia</taxon>
        <taxon>Eutheria</taxon>
        <taxon>Laurasiatheria</taxon>
        <taxon>Carnivora</taxon>
        <taxon>Caniformia</taxon>
        <taxon>Canidae</taxon>
        <taxon>Nyctereutes</taxon>
    </lineage>
</organism>
<proteinExistence type="predicted"/>
<evidence type="ECO:0000256" key="1">
    <source>
        <dbReference type="SAM" id="MobiDB-lite"/>
    </source>
</evidence>
<dbReference type="Proteomes" id="UP000645828">
    <property type="component" value="Unassembled WGS sequence"/>
</dbReference>
<evidence type="ECO:0000313" key="2">
    <source>
        <dbReference type="EMBL" id="CAD7692750.1"/>
    </source>
</evidence>
<gene>
    <name evidence="2" type="ORF">NYPRO_LOCUS25544</name>
</gene>
<accession>A0A811ZW98</accession>
<evidence type="ECO:0000313" key="3">
    <source>
        <dbReference type="Proteomes" id="UP000645828"/>
    </source>
</evidence>